<dbReference type="GO" id="GO:0016209">
    <property type="term" value="F:antioxidant activity"/>
    <property type="evidence" value="ECO:0007669"/>
    <property type="project" value="InterPro"/>
</dbReference>
<dbReference type="PANTHER" id="PTHR42852:SF13">
    <property type="entry name" value="PROTEIN DIPZ"/>
    <property type="match status" value="1"/>
</dbReference>
<dbReference type="InterPro" id="IPR036249">
    <property type="entry name" value="Thioredoxin-like_sf"/>
</dbReference>
<reference evidence="2" key="1">
    <citation type="journal article" date="2015" name="Nature">
        <title>Complex archaea that bridge the gap between prokaryotes and eukaryotes.</title>
        <authorList>
            <person name="Spang A."/>
            <person name="Saw J.H."/>
            <person name="Jorgensen S.L."/>
            <person name="Zaremba-Niedzwiedzka K."/>
            <person name="Martijn J."/>
            <person name="Lind A.E."/>
            <person name="van Eijk R."/>
            <person name="Schleper C."/>
            <person name="Guy L."/>
            <person name="Ettema T.J."/>
        </authorList>
    </citation>
    <scope>NUCLEOTIDE SEQUENCE</scope>
</reference>
<dbReference type="InterPro" id="IPR041017">
    <property type="entry name" value="Thioredoxin_10"/>
</dbReference>
<dbReference type="Pfam" id="PF00578">
    <property type="entry name" value="AhpC-TSA"/>
    <property type="match status" value="1"/>
</dbReference>
<feature type="domain" description="Thioredoxin" evidence="1">
    <location>
        <begin position="1"/>
        <end position="146"/>
    </location>
</feature>
<dbReference type="InterPro" id="IPR000866">
    <property type="entry name" value="AhpC/TSA"/>
</dbReference>
<dbReference type="Pfam" id="PF17991">
    <property type="entry name" value="Thioredoxin_10"/>
    <property type="match status" value="1"/>
</dbReference>
<comment type="caution">
    <text evidence="2">The sequence shown here is derived from an EMBL/GenBank/DDBJ whole genome shotgun (WGS) entry which is preliminary data.</text>
</comment>
<evidence type="ECO:0000259" key="1">
    <source>
        <dbReference type="PROSITE" id="PS51352"/>
    </source>
</evidence>
<proteinExistence type="predicted"/>
<accession>A0A0F9S7Y3</accession>
<dbReference type="InterPro" id="IPR013766">
    <property type="entry name" value="Thioredoxin_domain"/>
</dbReference>
<evidence type="ECO:0000313" key="2">
    <source>
        <dbReference type="EMBL" id="KKN58342.1"/>
    </source>
</evidence>
<gene>
    <name evidence="2" type="ORF">LCGC14_0553220</name>
</gene>
<name>A0A0F9S7Y3_9ZZZZ</name>
<dbReference type="EMBL" id="LAZR01000766">
    <property type="protein sequence ID" value="KKN58342.1"/>
    <property type="molecule type" value="Genomic_DNA"/>
</dbReference>
<dbReference type="Gene3D" id="3.40.30.10">
    <property type="entry name" value="Glutaredoxin"/>
    <property type="match status" value="1"/>
</dbReference>
<dbReference type="InterPro" id="IPR050553">
    <property type="entry name" value="Thioredoxin_ResA/DsbE_sf"/>
</dbReference>
<dbReference type="AlphaFoldDB" id="A0A0F9S7Y3"/>
<dbReference type="PANTHER" id="PTHR42852">
    <property type="entry name" value="THIOL:DISULFIDE INTERCHANGE PROTEIN DSBE"/>
    <property type="match status" value="1"/>
</dbReference>
<dbReference type="Gene3D" id="2.60.120.260">
    <property type="entry name" value="Galactose-binding domain-like"/>
    <property type="match status" value="1"/>
</dbReference>
<dbReference type="GO" id="GO:0016491">
    <property type="term" value="F:oxidoreductase activity"/>
    <property type="evidence" value="ECO:0007669"/>
    <property type="project" value="InterPro"/>
</dbReference>
<organism evidence="2">
    <name type="scientific">marine sediment metagenome</name>
    <dbReference type="NCBI Taxonomy" id="412755"/>
    <lineage>
        <taxon>unclassified sequences</taxon>
        <taxon>metagenomes</taxon>
        <taxon>ecological metagenomes</taxon>
    </lineage>
</organism>
<dbReference type="PROSITE" id="PS51352">
    <property type="entry name" value="THIOREDOXIN_2"/>
    <property type="match status" value="1"/>
</dbReference>
<sequence length="334" mass="38825">MKTKIRAPELEGADIWFNSEPLSIKDLRGKVVLVDFWTYTCVNCLRTLPFVKEWHKRYEDKGLVVIGVHTPEFRFEKESANLERFIKNADIEYPVVMDNYNQIWNRFATKYWPSKYLIDADGYIRYNHFGEGAYARTEEMIQQLIKDINPALELGPISELAAKEEAGKVCYSTTPETYTGYALGALGNLDKKYDRVFEFEDTETHYEGRYYLSGTFEIEPGFVRHARRTETPGEDYLSLYFKSFEVNVVMKAAVDEEFLVYLELDDRPIDKSIKGNDVQYDFEGRSYVKVTEPRMFNLIQNTNLLTHKLKLMSVSDQLEIYAFTFGACAKELAA</sequence>
<protein>
    <recommendedName>
        <fullName evidence="1">Thioredoxin domain-containing protein</fullName>
    </recommendedName>
</protein>
<dbReference type="SUPFAM" id="SSF52833">
    <property type="entry name" value="Thioredoxin-like"/>
    <property type="match status" value="1"/>
</dbReference>